<dbReference type="AlphaFoldDB" id="A0A518CJX3"/>
<dbReference type="SUPFAM" id="SSF56317">
    <property type="entry name" value="Carbon-nitrogen hydrolase"/>
    <property type="match status" value="1"/>
</dbReference>
<dbReference type="EMBL" id="CP036281">
    <property type="protein sequence ID" value="QDU79525.1"/>
    <property type="molecule type" value="Genomic_DNA"/>
</dbReference>
<dbReference type="OrthoDB" id="2826359at2"/>
<dbReference type="PANTHER" id="PTHR43674">
    <property type="entry name" value="NITRILASE C965.09-RELATED"/>
    <property type="match status" value="1"/>
</dbReference>
<accession>A0A518CJX3</accession>
<reference evidence="3 4" key="1">
    <citation type="submission" date="2019-02" db="EMBL/GenBank/DDBJ databases">
        <title>Deep-cultivation of Planctomycetes and their phenomic and genomic characterization uncovers novel biology.</title>
        <authorList>
            <person name="Wiegand S."/>
            <person name="Jogler M."/>
            <person name="Boedeker C."/>
            <person name="Pinto D."/>
            <person name="Vollmers J."/>
            <person name="Rivas-Marin E."/>
            <person name="Kohn T."/>
            <person name="Peeters S.H."/>
            <person name="Heuer A."/>
            <person name="Rast P."/>
            <person name="Oberbeckmann S."/>
            <person name="Bunk B."/>
            <person name="Jeske O."/>
            <person name="Meyerdierks A."/>
            <person name="Storesund J.E."/>
            <person name="Kallscheuer N."/>
            <person name="Luecker S."/>
            <person name="Lage O.M."/>
            <person name="Pohl T."/>
            <person name="Merkel B.J."/>
            <person name="Hornburger P."/>
            <person name="Mueller R.-W."/>
            <person name="Bruemmer F."/>
            <person name="Labrenz M."/>
            <person name="Spormann A.M."/>
            <person name="Op den Camp H."/>
            <person name="Overmann J."/>
            <person name="Amann R."/>
            <person name="Jetten M.S.M."/>
            <person name="Mascher T."/>
            <person name="Medema M.H."/>
            <person name="Devos D.P."/>
            <person name="Kaster A.-K."/>
            <person name="Ovreas L."/>
            <person name="Rohde M."/>
            <person name="Galperin M.Y."/>
            <person name="Jogler C."/>
        </authorList>
    </citation>
    <scope>NUCLEOTIDE SEQUENCE [LARGE SCALE GENOMIC DNA]</scope>
    <source>
        <strain evidence="3 4">Pla110</strain>
    </source>
</reference>
<name>A0A518CJX3_9PLAN</name>
<protein>
    <submittedName>
        <fullName evidence="3">N-carbamoyl-D-amino acid hydrolase</fullName>
        <ecNumber evidence="3">3.5.1.77</ecNumber>
    </submittedName>
</protein>
<dbReference type="GO" id="GO:0047417">
    <property type="term" value="F:N-carbamoyl-D-amino acid hydrolase activity"/>
    <property type="evidence" value="ECO:0007669"/>
    <property type="project" value="UniProtKB-EC"/>
</dbReference>
<dbReference type="EC" id="3.5.1.77" evidence="3"/>
<dbReference type="InterPro" id="IPR003010">
    <property type="entry name" value="C-N_Hydrolase"/>
</dbReference>
<organism evidence="3 4">
    <name type="scientific">Polystyrenella longa</name>
    <dbReference type="NCBI Taxonomy" id="2528007"/>
    <lineage>
        <taxon>Bacteria</taxon>
        <taxon>Pseudomonadati</taxon>
        <taxon>Planctomycetota</taxon>
        <taxon>Planctomycetia</taxon>
        <taxon>Planctomycetales</taxon>
        <taxon>Planctomycetaceae</taxon>
        <taxon>Polystyrenella</taxon>
    </lineage>
</organism>
<evidence type="ECO:0000313" key="3">
    <source>
        <dbReference type="EMBL" id="QDU79525.1"/>
    </source>
</evidence>
<dbReference type="Gene3D" id="3.60.110.10">
    <property type="entry name" value="Carbon-nitrogen hydrolase"/>
    <property type="match status" value="1"/>
</dbReference>
<dbReference type="PROSITE" id="PS50263">
    <property type="entry name" value="CN_HYDROLASE"/>
    <property type="match status" value="1"/>
</dbReference>
<dbReference type="InterPro" id="IPR036526">
    <property type="entry name" value="C-N_Hydrolase_sf"/>
</dbReference>
<sequence length="314" mass="35663">MNDDSRRCFLIAFSIALILPLCCSSRLVVAEEPAAEEIVSATLKVASISFVPKKWNKEANAVRLEKEMRRAVEAGAELVITPEGMLEGYVVNEVIHEEDPERKKELTNRFQELAEPIDGKFIQRFQQLAIDLKIYLILGFLEADSVTEKTFNTAALFDPDGKLVGKYHKTHFHQGYEVNPPGYTAGSDYPVFSIHDPESKQELKVGMMICFDRQLPEPARQLTLNGADLIACPSYGSWGDWNTRLMQVRAYENQAYVVFSHPNQSLLIDRDGEIMQEGAEDSFAIMTIDLDKLKKTRRSVRNRRPETYREANTP</sequence>
<evidence type="ECO:0000313" key="4">
    <source>
        <dbReference type="Proteomes" id="UP000317178"/>
    </source>
</evidence>
<evidence type="ECO:0000259" key="2">
    <source>
        <dbReference type="PROSITE" id="PS50263"/>
    </source>
</evidence>
<dbReference type="RefSeq" id="WP_144994193.1">
    <property type="nucleotide sequence ID" value="NZ_CP036281.1"/>
</dbReference>
<dbReference type="PANTHER" id="PTHR43674:SF2">
    <property type="entry name" value="BETA-UREIDOPROPIONASE"/>
    <property type="match status" value="1"/>
</dbReference>
<dbReference type="Pfam" id="PF00795">
    <property type="entry name" value="CN_hydrolase"/>
    <property type="match status" value="1"/>
</dbReference>
<proteinExistence type="predicted"/>
<dbReference type="InterPro" id="IPR050345">
    <property type="entry name" value="Aliph_Amidase/BUP"/>
</dbReference>
<dbReference type="KEGG" id="plon:Pla110_12350"/>
<keyword evidence="4" id="KW-1185">Reference proteome</keyword>
<gene>
    <name evidence="3" type="ORF">Pla110_12350</name>
</gene>
<keyword evidence="1 3" id="KW-0378">Hydrolase</keyword>
<feature type="domain" description="CN hydrolase" evidence="2">
    <location>
        <begin position="43"/>
        <end position="292"/>
    </location>
</feature>
<evidence type="ECO:0000256" key="1">
    <source>
        <dbReference type="ARBA" id="ARBA00022801"/>
    </source>
</evidence>
<dbReference type="CDD" id="cd07197">
    <property type="entry name" value="nitrilase"/>
    <property type="match status" value="1"/>
</dbReference>
<dbReference type="Proteomes" id="UP000317178">
    <property type="component" value="Chromosome"/>
</dbReference>